<evidence type="ECO:0000256" key="1">
    <source>
        <dbReference type="SAM" id="MobiDB-lite"/>
    </source>
</evidence>
<gene>
    <name evidence="2" type="ORF">EZS28_016781</name>
</gene>
<feature type="non-terminal residue" evidence="2">
    <location>
        <position position="946"/>
    </location>
</feature>
<dbReference type="Proteomes" id="UP000324800">
    <property type="component" value="Unassembled WGS sequence"/>
</dbReference>
<dbReference type="AlphaFoldDB" id="A0A5J4VZ69"/>
<evidence type="ECO:0000313" key="2">
    <source>
        <dbReference type="EMBL" id="KAA6387690.1"/>
    </source>
</evidence>
<name>A0A5J4VZ69_9EUKA</name>
<feature type="region of interest" description="Disordered" evidence="1">
    <location>
        <begin position="894"/>
        <end position="946"/>
    </location>
</feature>
<protein>
    <submittedName>
        <fullName evidence="2">Uncharacterized protein</fullName>
    </submittedName>
</protein>
<dbReference type="EMBL" id="SNRW01004271">
    <property type="protein sequence ID" value="KAA6387690.1"/>
    <property type="molecule type" value="Genomic_DNA"/>
</dbReference>
<evidence type="ECO:0000313" key="3">
    <source>
        <dbReference type="Proteomes" id="UP000324800"/>
    </source>
</evidence>
<sequence>MGSLIANQPGFISKVPEYIQQPDLSLLPIKTKKESIIPSVPGNIPATEQPASFISLDLGQQRYIEEVPGVVLNIDREKRELILADGLLVPYEKNDFHLDVADGAITMNDKADAIRIQRFIHKPTQPGGKKLFEDADEIGVIYGATLRAYSVLHSLLCASFPLQILLFIRPLSDSDANSLNHERRIDAFEYGIKRKYKDGYDEIPKDASLKGDFPKIYLASNICTGEDFIYPTPACRTPIDCMTVISPSSCECLEIGDPRAGDACPFYCTRAYQPDSNCVYDSNPVPNNGYPLHECQSSKLLLSINTPQRCTHLCTSTDFDPLIISDSCFCTDTDYHNWLSMSKLIPQNQQEYPKQIVSVFLQLIIKQMVFALLIAQDLINRKLIMFVIQIYMDNILYQNVERQRCAMEMINQNVVAVRVMMILHDIRSGDTCPVARVCQTDDDLITPCNCSSDFHESGCACNPNFFPSGCRCFIKKDKYYLIDYGLAFDKINIKELPLYIYVNDTSINNNGTYPTLEAIARWADDEVSISRNPITRMNYARMNTIKYFNETGEHKVNKLLIDLRGNGGGQIRLGRQLLNFLFPNVGHPVHQIVNEIKTDINEAIVNITLYDLDKKPKEAQLPLELDYMGIDKLFYSRGNRNRTTQSENKKNVLIATDGACASTCSQFVKHIGEKHLERIIEFITDASHPLTKEDKSKLPNKFYRIGTDLSWSNKGGYGFTDETSDQLLEYKIVDADFRVEYFPFDSLISDEDEQRFALYDEVLKREKELLGNDTISSTSYVSASNYDQIHKSISISNPEPLPPNKCLLQEVETNNTQTPNNCKGCLRNDPYSIYDHPCSVRGSSEAKGRYSNGTAKIGEYLTDKCIFSHCKVGYYRNNYVIGQKINQKCSLVPLGPNQNRSEINPDQTEDEVKDNNPCDMLVIVDEQEEQEEGEEEEQQSDQDKQK</sequence>
<feature type="compositionally biased region" description="Polar residues" evidence="1">
    <location>
        <begin position="896"/>
        <end position="906"/>
    </location>
</feature>
<dbReference type="InterPro" id="IPR029045">
    <property type="entry name" value="ClpP/crotonase-like_dom_sf"/>
</dbReference>
<dbReference type="SUPFAM" id="SSF52096">
    <property type="entry name" value="ClpP/crotonase"/>
    <property type="match status" value="1"/>
</dbReference>
<dbReference type="Gene3D" id="3.90.226.10">
    <property type="entry name" value="2-enoyl-CoA Hydratase, Chain A, domain 1"/>
    <property type="match status" value="1"/>
</dbReference>
<reference evidence="2 3" key="1">
    <citation type="submission" date="2019-03" db="EMBL/GenBank/DDBJ databases">
        <title>Single cell metagenomics reveals metabolic interactions within the superorganism composed of flagellate Streblomastix strix and complex community of Bacteroidetes bacteria on its surface.</title>
        <authorList>
            <person name="Treitli S.C."/>
            <person name="Kolisko M."/>
            <person name="Husnik F."/>
            <person name="Keeling P."/>
            <person name="Hampl V."/>
        </authorList>
    </citation>
    <scope>NUCLEOTIDE SEQUENCE [LARGE SCALE GENOMIC DNA]</scope>
    <source>
        <strain evidence="2">ST1C</strain>
    </source>
</reference>
<proteinExistence type="predicted"/>
<comment type="caution">
    <text evidence="2">The sequence shown here is derived from an EMBL/GenBank/DDBJ whole genome shotgun (WGS) entry which is preliminary data.</text>
</comment>
<accession>A0A5J4VZ69</accession>
<organism evidence="2 3">
    <name type="scientific">Streblomastix strix</name>
    <dbReference type="NCBI Taxonomy" id="222440"/>
    <lineage>
        <taxon>Eukaryota</taxon>
        <taxon>Metamonada</taxon>
        <taxon>Preaxostyla</taxon>
        <taxon>Oxymonadida</taxon>
        <taxon>Streblomastigidae</taxon>
        <taxon>Streblomastix</taxon>
    </lineage>
</organism>
<feature type="compositionally biased region" description="Acidic residues" evidence="1">
    <location>
        <begin position="925"/>
        <end position="940"/>
    </location>
</feature>